<evidence type="ECO:0000256" key="1">
    <source>
        <dbReference type="SAM" id="SignalP"/>
    </source>
</evidence>
<sequence length="126" mass="14452">MKIQLAQLLSHLFCLTSGMSAFCGVRVPWGSARSESMLNQNHSRSRLEQAVGGDQRQCLFPYCWELDQVPDLDKMTLGVVNKQVDVINAVFAEAKIKFHRQRRQTLFTITWNFRRCLEEGLYDGLG</sequence>
<keyword evidence="1" id="KW-0732">Signal</keyword>
<dbReference type="AlphaFoldDB" id="A0A0F7ZVE8"/>
<dbReference type="EMBL" id="KQ030511">
    <property type="protein sequence ID" value="KJZ76488.1"/>
    <property type="molecule type" value="Genomic_DNA"/>
</dbReference>
<keyword evidence="3" id="KW-1185">Reference proteome</keyword>
<protein>
    <submittedName>
        <fullName evidence="2">Uncharacterized protein</fullName>
    </submittedName>
</protein>
<dbReference type="Proteomes" id="UP000054481">
    <property type="component" value="Unassembled WGS sequence"/>
</dbReference>
<evidence type="ECO:0000313" key="2">
    <source>
        <dbReference type="EMBL" id="KJZ76488.1"/>
    </source>
</evidence>
<gene>
    <name evidence="2" type="ORF">HIM_04217</name>
</gene>
<feature type="signal peptide" evidence="1">
    <location>
        <begin position="1"/>
        <end position="20"/>
    </location>
</feature>
<reference evidence="2 3" key="1">
    <citation type="journal article" date="2014" name="Genome Biol. Evol.">
        <title>Comparative genomics and transcriptomics analyses reveal divergent lifestyle features of nematode endoparasitic fungus Hirsutella minnesotensis.</title>
        <authorList>
            <person name="Lai Y."/>
            <person name="Liu K."/>
            <person name="Zhang X."/>
            <person name="Zhang X."/>
            <person name="Li K."/>
            <person name="Wang N."/>
            <person name="Shu C."/>
            <person name="Wu Y."/>
            <person name="Wang C."/>
            <person name="Bushley K.E."/>
            <person name="Xiang M."/>
            <person name="Liu X."/>
        </authorList>
    </citation>
    <scope>NUCLEOTIDE SEQUENCE [LARGE SCALE GENOMIC DNA]</scope>
    <source>
        <strain evidence="2 3">3608</strain>
    </source>
</reference>
<proteinExistence type="predicted"/>
<accession>A0A0F7ZVE8</accession>
<evidence type="ECO:0000313" key="3">
    <source>
        <dbReference type="Proteomes" id="UP000054481"/>
    </source>
</evidence>
<organism evidence="2 3">
    <name type="scientific">Hirsutella minnesotensis 3608</name>
    <dbReference type="NCBI Taxonomy" id="1043627"/>
    <lineage>
        <taxon>Eukaryota</taxon>
        <taxon>Fungi</taxon>
        <taxon>Dikarya</taxon>
        <taxon>Ascomycota</taxon>
        <taxon>Pezizomycotina</taxon>
        <taxon>Sordariomycetes</taxon>
        <taxon>Hypocreomycetidae</taxon>
        <taxon>Hypocreales</taxon>
        <taxon>Ophiocordycipitaceae</taxon>
        <taxon>Hirsutella</taxon>
    </lineage>
</organism>
<name>A0A0F7ZVE8_9HYPO</name>
<feature type="chain" id="PRO_5002526173" evidence="1">
    <location>
        <begin position="21"/>
        <end position="126"/>
    </location>
</feature>